<evidence type="ECO:0000259" key="2">
    <source>
        <dbReference type="Pfam" id="PF11716"/>
    </source>
</evidence>
<dbReference type="Proteomes" id="UP000564573">
    <property type="component" value="Unassembled WGS sequence"/>
</dbReference>
<comment type="caution">
    <text evidence="3">The sequence shown here is derived from an EMBL/GenBank/DDBJ whole genome shotgun (WGS) entry which is preliminary data.</text>
</comment>
<dbReference type="SUPFAM" id="SSF109854">
    <property type="entry name" value="DinB/YfiT-like putative metalloenzymes"/>
    <property type="match status" value="1"/>
</dbReference>
<dbReference type="Gene3D" id="1.20.120.450">
    <property type="entry name" value="dinb family like domain"/>
    <property type="match status" value="1"/>
</dbReference>
<dbReference type="NCBIfam" id="TIGR03083">
    <property type="entry name" value="maleylpyruvate isomerase family mycothiol-dependent enzyme"/>
    <property type="match status" value="1"/>
</dbReference>
<reference evidence="3 4" key="1">
    <citation type="submission" date="2020-08" db="EMBL/GenBank/DDBJ databases">
        <title>Sequencing the genomes of 1000 actinobacteria strains.</title>
        <authorList>
            <person name="Klenk H.-P."/>
        </authorList>
    </citation>
    <scope>NUCLEOTIDE SEQUENCE [LARGE SCALE GENOMIC DNA]</scope>
    <source>
        <strain evidence="3 4">DSM 45267</strain>
    </source>
</reference>
<sequence>MDHHPTDATPRVLRSAARELHPDPPDLRQRLQDYADARAWIVSLMSGTDVEQLAGPAPCAELDVRTLMAHLIGTAHRGLGTALGTSTRHVPFAVTDVPDAELATTYARLSDEIADAWAVLGPDDEVRAPWGPCTASAAAGGFTVETVTHGWDLAVATGRPTAFADPIAERCLRLGAPLVPERLRGVMYDEPAAPPEEAAPIERLATLLGRTIAVRATTRHGTG</sequence>
<feature type="compositionally biased region" description="Basic and acidic residues" evidence="1">
    <location>
        <begin position="16"/>
        <end position="26"/>
    </location>
</feature>
<dbReference type="GO" id="GO:0046872">
    <property type="term" value="F:metal ion binding"/>
    <property type="evidence" value="ECO:0007669"/>
    <property type="project" value="InterPro"/>
</dbReference>
<feature type="domain" description="Mycothiol-dependent maleylpyruvate isomerase metal-binding" evidence="2">
    <location>
        <begin position="37"/>
        <end position="154"/>
    </location>
</feature>
<keyword evidence="4" id="KW-1185">Reference proteome</keyword>
<evidence type="ECO:0000256" key="1">
    <source>
        <dbReference type="SAM" id="MobiDB-lite"/>
    </source>
</evidence>
<dbReference type="RefSeq" id="WP_221212692.1">
    <property type="nucleotide sequence ID" value="NZ_JACIBS010000001.1"/>
</dbReference>
<protein>
    <submittedName>
        <fullName evidence="3">Uncharacterized protein (TIGR03086 family)</fullName>
    </submittedName>
</protein>
<evidence type="ECO:0000313" key="3">
    <source>
        <dbReference type="EMBL" id="MBB3663200.1"/>
    </source>
</evidence>
<proteinExistence type="predicted"/>
<dbReference type="EMBL" id="JACIBS010000001">
    <property type="protein sequence ID" value="MBB3663200.1"/>
    <property type="molecule type" value="Genomic_DNA"/>
</dbReference>
<accession>A0A839XIU7</accession>
<evidence type="ECO:0000313" key="4">
    <source>
        <dbReference type="Proteomes" id="UP000564573"/>
    </source>
</evidence>
<organism evidence="3 4">
    <name type="scientific">Prauserella sediminis</name>
    <dbReference type="NCBI Taxonomy" id="577680"/>
    <lineage>
        <taxon>Bacteria</taxon>
        <taxon>Bacillati</taxon>
        <taxon>Actinomycetota</taxon>
        <taxon>Actinomycetes</taxon>
        <taxon>Pseudonocardiales</taxon>
        <taxon>Pseudonocardiaceae</taxon>
        <taxon>Prauserella</taxon>
        <taxon>Prauserella salsuginis group</taxon>
    </lineage>
</organism>
<dbReference type="NCBIfam" id="TIGR03086">
    <property type="entry name" value="TIGR03086 family metal-binding protein"/>
    <property type="match status" value="1"/>
</dbReference>
<dbReference type="InterPro" id="IPR017517">
    <property type="entry name" value="Maleyloyr_isom"/>
</dbReference>
<dbReference type="InterPro" id="IPR024344">
    <property type="entry name" value="MDMPI_metal-binding"/>
</dbReference>
<dbReference type="InterPro" id="IPR034660">
    <property type="entry name" value="DinB/YfiT-like"/>
</dbReference>
<feature type="region of interest" description="Disordered" evidence="1">
    <location>
        <begin position="1"/>
        <end position="26"/>
    </location>
</feature>
<name>A0A839XIU7_9PSEU</name>
<gene>
    <name evidence="3" type="ORF">FB384_002104</name>
</gene>
<dbReference type="Pfam" id="PF11716">
    <property type="entry name" value="MDMPI_N"/>
    <property type="match status" value="1"/>
</dbReference>
<dbReference type="InterPro" id="IPR017520">
    <property type="entry name" value="CHP03086"/>
</dbReference>
<dbReference type="AlphaFoldDB" id="A0A839XIU7"/>